<feature type="region of interest" description="Disordered" evidence="1">
    <location>
        <begin position="215"/>
        <end position="274"/>
    </location>
</feature>
<gene>
    <name evidence="2" type="ORF">K435DRAFT_338629</name>
</gene>
<feature type="compositionally biased region" description="Basic and acidic residues" evidence="1">
    <location>
        <begin position="173"/>
        <end position="184"/>
    </location>
</feature>
<feature type="compositionally biased region" description="Polar residues" evidence="1">
    <location>
        <begin position="259"/>
        <end position="274"/>
    </location>
</feature>
<sequence length="288" mass="31769">MSLHLDSGHLTHHPLTRILHPARTRATPITIGPSAPVQDPVRLWPSYDSDVNQPTPFIPPKPSSDRSSSPSFLEMPSPRDSTYPHPSLRSHPVPTSPALPYSVYPRPAVPPVSSVIPTFNRDFGVASENIAPVIPYVPPEVWPWPPLRLQTRLIRDGEGLYYDSDTSSPISPDARETSNDEREVSSPVQTEIPVADLIQLSPPNPTIDIPDEIIEPEFDGNADPRSPRSTSRQPLPTIMEVSSSELSSTEPTTPDRWTLTLSAPSRNLSESSNNITDPALTMRTIFDY</sequence>
<evidence type="ECO:0000313" key="2">
    <source>
        <dbReference type="EMBL" id="THV02615.1"/>
    </source>
</evidence>
<dbReference type="EMBL" id="ML179075">
    <property type="protein sequence ID" value="THV02615.1"/>
    <property type="molecule type" value="Genomic_DNA"/>
</dbReference>
<reference evidence="2 3" key="1">
    <citation type="journal article" date="2019" name="Nat. Ecol. Evol.">
        <title>Megaphylogeny resolves global patterns of mushroom evolution.</title>
        <authorList>
            <person name="Varga T."/>
            <person name="Krizsan K."/>
            <person name="Foldi C."/>
            <person name="Dima B."/>
            <person name="Sanchez-Garcia M."/>
            <person name="Sanchez-Ramirez S."/>
            <person name="Szollosi G.J."/>
            <person name="Szarkandi J.G."/>
            <person name="Papp V."/>
            <person name="Albert L."/>
            <person name="Andreopoulos W."/>
            <person name="Angelini C."/>
            <person name="Antonin V."/>
            <person name="Barry K.W."/>
            <person name="Bougher N.L."/>
            <person name="Buchanan P."/>
            <person name="Buyck B."/>
            <person name="Bense V."/>
            <person name="Catcheside P."/>
            <person name="Chovatia M."/>
            <person name="Cooper J."/>
            <person name="Damon W."/>
            <person name="Desjardin D."/>
            <person name="Finy P."/>
            <person name="Geml J."/>
            <person name="Haridas S."/>
            <person name="Hughes K."/>
            <person name="Justo A."/>
            <person name="Karasinski D."/>
            <person name="Kautmanova I."/>
            <person name="Kiss B."/>
            <person name="Kocsube S."/>
            <person name="Kotiranta H."/>
            <person name="LaButti K.M."/>
            <person name="Lechner B.E."/>
            <person name="Liimatainen K."/>
            <person name="Lipzen A."/>
            <person name="Lukacs Z."/>
            <person name="Mihaltcheva S."/>
            <person name="Morgado L.N."/>
            <person name="Niskanen T."/>
            <person name="Noordeloos M.E."/>
            <person name="Ohm R.A."/>
            <person name="Ortiz-Santana B."/>
            <person name="Ovrebo C."/>
            <person name="Racz N."/>
            <person name="Riley R."/>
            <person name="Savchenko A."/>
            <person name="Shiryaev A."/>
            <person name="Soop K."/>
            <person name="Spirin V."/>
            <person name="Szebenyi C."/>
            <person name="Tomsovsky M."/>
            <person name="Tulloss R.E."/>
            <person name="Uehling J."/>
            <person name="Grigoriev I.V."/>
            <person name="Vagvolgyi C."/>
            <person name="Papp T."/>
            <person name="Martin F.M."/>
            <person name="Miettinen O."/>
            <person name="Hibbett D.S."/>
            <person name="Nagy L.G."/>
        </authorList>
    </citation>
    <scope>NUCLEOTIDE SEQUENCE [LARGE SCALE GENOMIC DNA]</scope>
    <source>
        <strain evidence="2 3">CBS 962.96</strain>
    </source>
</reference>
<name>A0A4S8MIP6_DENBC</name>
<dbReference type="AlphaFoldDB" id="A0A4S8MIP6"/>
<protein>
    <submittedName>
        <fullName evidence="2">Uncharacterized protein</fullName>
    </submittedName>
</protein>
<proteinExistence type="predicted"/>
<evidence type="ECO:0000313" key="3">
    <source>
        <dbReference type="Proteomes" id="UP000297245"/>
    </source>
</evidence>
<accession>A0A4S8MIP6</accession>
<feature type="compositionally biased region" description="Low complexity" evidence="1">
    <location>
        <begin position="242"/>
        <end position="254"/>
    </location>
</feature>
<feature type="region of interest" description="Disordered" evidence="1">
    <location>
        <begin position="161"/>
        <end position="188"/>
    </location>
</feature>
<dbReference type="Proteomes" id="UP000297245">
    <property type="component" value="Unassembled WGS sequence"/>
</dbReference>
<keyword evidence="3" id="KW-1185">Reference proteome</keyword>
<organism evidence="2 3">
    <name type="scientific">Dendrothele bispora (strain CBS 962.96)</name>
    <dbReference type="NCBI Taxonomy" id="1314807"/>
    <lineage>
        <taxon>Eukaryota</taxon>
        <taxon>Fungi</taxon>
        <taxon>Dikarya</taxon>
        <taxon>Basidiomycota</taxon>
        <taxon>Agaricomycotina</taxon>
        <taxon>Agaricomycetes</taxon>
        <taxon>Agaricomycetidae</taxon>
        <taxon>Agaricales</taxon>
        <taxon>Agaricales incertae sedis</taxon>
        <taxon>Dendrothele</taxon>
    </lineage>
</organism>
<evidence type="ECO:0000256" key="1">
    <source>
        <dbReference type="SAM" id="MobiDB-lite"/>
    </source>
</evidence>
<feature type="region of interest" description="Disordered" evidence="1">
    <location>
        <begin position="27"/>
        <end position="93"/>
    </location>
</feature>